<dbReference type="Gene3D" id="3.30.565.40">
    <property type="entry name" value="Fervidobacterium nodosum Rt17-B1 like"/>
    <property type="match status" value="1"/>
</dbReference>
<dbReference type="Pfam" id="PF11738">
    <property type="entry name" value="DUF3298"/>
    <property type="match status" value="1"/>
</dbReference>
<proteinExistence type="predicted"/>
<dbReference type="InterPro" id="IPR021729">
    <property type="entry name" value="DUF3298"/>
</dbReference>
<dbReference type="Pfam" id="PF14903">
    <property type="entry name" value="WG_beta_rep"/>
    <property type="match status" value="6"/>
</dbReference>
<sequence>MLRIRLNELGKGNDNGLIQADVWKWDGIGWNEYITQQDEDFIRTEEELFVTIPAEAGLYRVDYSNKPFEAPYLLPEWVGDDLRTTGLHPAPFNLKEGTLWGYINDEGRVQIEPRYEYAEDFQKNGLAVVQRKNSSGLIDSTGRERVKPIYSFIAPFSEERAVVSDAKGYTFIDEKGKEVTSARYDYLNSLHEGRALFSKQNTTGGQSLYGYVDAQGKEVLPAIYVDANDFMNGVALVKIKEGEYALIDPAGNILHTYNHPFVGSPGEGLLAYQATENGKYGYLNTDGSVAIQPQFTSALPFSEGRAVVNTAENYGNAYGLIDKQGKMIIPAKYYEVLQLGEGRVAIGTPVFPSQPYRGSRYVIADAETGAVLSNHTLLGVNNYQEGLASVFDAKDTYFIDRSGKKAAQPPVIPGTGTLTLSGRLIRADVDQRTSYYDRQGKQVWRQNGVIPLRPPYSVVEKKYKPNRDYLVYYPVVEGIASAEVSREVNDKLRKLSLAEDVGSGGVSQDFSYNGDFSVSFFRKNLLVLELTGYRFPFGAAHGMPTKIYPHINLRSGRFYKLGDLFKPGSRYVEKLSKIVGKQIENDPQYSYVFPDTYKGITSDQPFFVDNEALYLYFAPYEIAPYSAGFPTFRIPYAEIMGLISTEGEFWQSFH</sequence>
<dbReference type="Proteomes" id="UP000187465">
    <property type="component" value="Unassembled WGS sequence"/>
</dbReference>
<dbReference type="AlphaFoldDB" id="A0A1R0WXD0"/>
<reference evidence="2 3" key="1">
    <citation type="submission" date="2016-10" db="EMBL/GenBank/DDBJ databases">
        <title>Paenibacillus species isolates.</title>
        <authorList>
            <person name="Beno S.M."/>
        </authorList>
    </citation>
    <scope>NUCLEOTIDE SEQUENCE [LARGE SCALE GENOMIC DNA]</scope>
    <source>
        <strain evidence="2 3">FSL H7-0604</strain>
    </source>
</reference>
<dbReference type="PANTHER" id="PTHR37841:SF1">
    <property type="entry name" value="DUF3298 DOMAIN-CONTAINING PROTEIN"/>
    <property type="match status" value="1"/>
</dbReference>
<dbReference type="Gene3D" id="3.90.640.20">
    <property type="entry name" value="Heat-shock cognate protein, ATPase"/>
    <property type="match status" value="1"/>
</dbReference>
<evidence type="ECO:0000313" key="2">
    <source>
        <dbReference type="EMBL" id="OMD23453.1"/>
    </source>
</evidence>
<protein>
    <recommendedName>
        <fullName evidence="1">DUF3298 domain-containing protein</fullName>
    </recommendedName>
</protein>
<dbReference type="InterPro" id="IPR032774">
    <property type="entry name" value="WG_beta_rep"/>
</dbReference>
<dbReference type="EMBL" id="MKQP01000056">
    <property type="protein sequence ID" value="OMD23453.1"/>
    <property type="molecule type" value="Genomic_DNA"/>
</dbReference>
<name>A0A1R0WXD0_9BACL</name>
<organism evidence="2 3">
    <name type="scientific">Paenibacillus odorifer</name>
    <dbReference type="NCBI Taxonomy" id="189426"/>
    <lineage>
        <taxon>Bacteria</taxon>
        <taxon>Bacillati</taxon>
        <taxon>Bacillota</taxon>
        <taxon>Bacilli</taxon>
        <taxon>Bacillales</taxon>
        <taxon>Paenibacillaceae</taxon>
        <taxon>Paenibacillus</taxon>
    </lineage>
</organism>
<dbReference type="InterPro" id="IPR037126">
    <property type="entry name" value="PdaC/RsiV-like_sf"/>
</dbReference>
<dbReference type="SUPFAM" id="SSF69360">
    <property type="entry name" value="Cell wall binding repeat"/>
    <property type="match status" value="1"/>
</dbReference>
<feature type="domain" description="DUF3298" evidence="1">
    <location>
        <begin position="563"/>
        <end position="636"/>
    </location>
</feature>
<accession>A0A1R0WXD0</accession>
<evidence type="ECO:0000313" key="3">
    <source>
        <dbReference type="Proteomes" id="UP000187465"/>
    </source>
</evidence>
<dbReference type="PANTHER" id="PTHR37841">
    <property type="entry name" value="GLR2918 PROTEIN"/>
    <property type="match status" value="1"/>
</dbReference>
<evidence type="ECO:0000259" key="1">
    <source>
        <dbReference type="Pfam" id="PF11738"/>
    </source>
</evidence>
<comment type="caution">
    <text evidence="2">The sequence shown here is derived from an EMBL/GenBank/DDBJ whole genome shotgun (WGS) entry which is preliminary data.</text>
</comment>
<gene>
    <name evidence="2" type="ORF">BJP51_04525</name>
</gene>
<dbReference type="RefSeq" id="WP_036685702.1">
    <property type="nucleotide sequence ID" value="NZ_MKQP01000056.1"/>
</dbReference>